<evidence type="ECO:0000313" key="4">
    <source>
        <dbReference type="EMBL" id="KAK1653754.1"/>
    </source>
</evidence>
<dbReference type="Gene3D" id="3.40.50.300">
    <property type="entry name" value="P-loop containing nucleotide triphosphate hydrolases"/>
    <property type="match status" value="1"/>
</dbReference>
<dbReference type="InterPro" id="IPR050496">
    <property type="entry name" value="SNF2_RAD54_helicase_repair"/>
</dbReference>
<sequence>MGPEMRPDKEVDNHTTSSEEGTGREDGNMEEVGEKGTTQVGGLGVTLTKAARVIVVDPAWNPITDNQSVDRAYRIGQTKDVIVYRLMTFGTIEEKIYKLHVQI</sequence>
<dbReference type="InterPro" id="IPR049730">
    <property type="entry name" value="SNF2/RAD54-like_C"/>
</dbReference>
<evidence type="ECO:0000256" key="2">
    <source>
        <dbReference type="SAM" id="MobiDB-lite"/>
    </source>
</evidence>
<gene>
    <name evidence="4" type="ORF">QYE76_071559</name>
</gene>
<dbReference type="Proteomes" id="UP001231189">
    <property type="component" value="Unassembled WGS sequence"/>
</dbReference>
<evidence type="ECO:0000256" key="1">
    <source>
        <dbReference type="ARBA" id="ARBA00022801"/>
    </source>
</evidence>
<evidence type="ECO:0000313" key="5">
    <source>
        <dbReference type="Proteomes" id="UP001231189"/>
    </source>
</evidence>
<keyword evidence="5" id="KW-1185">Reference proteome</keyword>
<feature type="compositionally biased region" description="Basic and acidic residues" evidence="2">
    <location>
        <begin position="1"/>
        <end position="13"/>
    </location>
</feature>
<dbReference type="GO" id="GO:0015616">
    <property type="term" value="F:DNA translocase activity"/>
    <property type="evidence" value="ECO:0007669"/>
    <property type="project" value="TreeGrafter"/>
</dbReference>
<protein>
    <recommendedName>
        <fullName evidence="3">Helicase C-terminal domain-containing protein</fullName>
    </recommendedName>
</protein>
<feature type="domain" description="Helicase C-terminal" evidence="3">
    <location>
        <begin position="37"/>
        <end position="76"/>
    </location>
</feature>
<name>A0AAD8SLD9_LOLMU</name>
<reference evidence="4" key="1">
    <citation type="submission" date="2023-07" db="EMBL/GenBank/DDBJ databases">
        <title>A chromosome-level genome assembly of Lolium multiflorum.</title>
        <authorList>
            <person name="Chen Y."/>
            <person name="Copetti D."/>
            <person name="Kolliker R."/>
            <person name="Studer B."/>
        </authorList>
    </citation>
    <scope>NUCLEOTIDE SEQUENCE</scope>
    <source>
        <strain evidence="4">02402/16</strain>
        <tissue evidence="4">Leaf</tissue>
    </source>
</reference>
<dbReference type="PANTHER" id="PTHR45629:SF7">
    <property type="entry name" value="DNA EXCISION REPAIR PROTEIN ERCC-6-RELATED"/>
    <property type="match status" value="1"/>
</dbReference>
<dbReference type="CDD" id="cd18793">
    <property type="entry name" value="SF2_C_SNF"/>
    <property type="match status" value="1"/>
</dbReference>
<proteinExistence type="predicted"/>
<dbReference type="PANTHER" id="PTHR45629">
    <property type="entry name" value="SNF2/RAD54 FAMILY MEMBER"/>
    <property type="match status" value="1"/>
</dbReference>
<dbReference type="SUPFAM" id="SSF52540">
    <property type="entry name" value="P-loop containing nucleoside triphosphate hydrolases"/>
    <property type="match status" value="1"/>
</dbReference>
<organism evidence="4 5">
    <name type="scientific">Lolium multiflorum</name>
    <name type="common">Italian ryegrass</name>
    <name type="synonym">Lolium perenne subsp. multiflorum</name>
    <dbReference type="NCBI Taxonomy" id="4521"/>
    <lineage>
        <taxon>Eukaryota</taxon>
        <taxon>Viridiplantae</taxon>
        <taxon>Streptophyta</taxon>
        <taxon>Embryophyta</taxon>
        <taxon>Tracheophyta</taxon>
        <taxon>Spermatophyta</taxon>
        <taxon>Magnoliopsida</taxon>
        <taxon>Liliopsida</taxon>
        <taxon>Poales</taxon>
        <taxon>Poaceae</taxon>
        <taxon>BOP clade</taxon>
        <taxon>Pooideae</taxon>
        <taxon>Poodae</taxon>
        <taxon>Poeae</taxon>
        <taxon>Poeae Chloroplast Group 2 (Poeae type)</taxon>
        <taxon>Loliodinae</taxon>
        <taxon>Loliinae</taxon>
        <taxon>Lolium</taxon>
    </lineage>
</organism>
<dbReference type="GO" id="GO:0016787">
    <property type="term" value="F:hydrolase activity"/>
    <property type="evidence" value="ECO:0007669"/>
    <property type="project" value="UniProtKB-KW"/>
</dbReference>
<keyword evidence="1" id="KW-0378">Hydrolase</keyword>
<evidence type="ECO:0000259" key="3">
    <source>
        <dbReference type="Pfam" id="PF00271"/>
    </source>
</evidence>
<feature type="region of interest" description="Disordered" evidence="2">
    <location>
        <begin position="1"/>
        <end position="39"/>
    </location>
</feature>
<dbReference type="Pfam" id="PF00271">
    <property type="entry name" value="Helicase_C"/>
    <property type="match status" value="1"/>
</dbReference>
<accession>A0AAD8SLD9</accession>
<dbReference type="AlphaFoldDB" id="A0AAD8SLD9"/>
<comment type="caution">
    <text evidence="4">The sequence shown here is derived from an EMBL/GenBank/DDBJ whole genome shotgun (WGS) entry which is preliminary data.</text>
</comment>
<dbReference type="EMBL" id="JAUUTY010000004">
    <property type="protein sequence ID" value="KAK1653754.1"/>
    <property type="molecule type" value="Genomic_DNA"/>
</dbReference>
<dbReference type="InterPro" id="IPR001650">
    <property type="entry name" value="Helicase_C-like"/>
</dbReference>
<dbReference type="InterPro" id="IPR027417">
    <property type="entry name" value="P-loop_NTPase"/>
</dbReference>